<keyword evidence="1" id="KW-1133">Transmembrane helix</keyword>
<evidence type="ECO:0000313" key="2">
    <source>
        <dbReference type="EMBL" id="KAH0854879.1"/>
    </source>
</evidence>
<evidence type="ECO:0000256" key="1">
    <source>
        <dbReference type="SAM" id="Phobius"/>
    </source>
</evidence>
<dbReference type="EMBL" id="JAGKQM010000223">
    <property type="protein sequence ID" value="KAH0854879.1"/>
    <property type="molecule type" value="Genomic_DNA"/>
</dbReference>
<accession>A0ABQ7XHJ1</accession>
<comment type="caution">
    <text evidence="2">The sequence shown here is derived from an EMBL/GenBank/DDBJ whole genome shotgun (WGS) entry which is preliminary data.</text>
</comment>
<name>A0ABQ7XHJ1_BRANA</name>
<protein>
    <recommendedName>
        <fullName evidence="4">Dymeclin</fullName>
    </recommendedName>
</protein>
<dbReference type="Pfam" id="PF09742">
    <property type="entry name" value="Dymeclin"/>
    <property type="match status" value="2"/>
</dbReference>
<proteinExistence type="predicted"/>
<feature type="transmembrane region" description="Helical" evidence="1">
    <location>
        <begin position="261"/>
        <end position="284"/>
    </location>
</feature>
<organism evidence="2 3">
    <name type="scientific">Brassica napus</name>
    <name type="common">Rape</name>
    <dbReference type="NCBI Taxonomy" id="3708"/>
    <lineage>
        <taxon>Eukaryota</taxon>
        <taxon>Viridiplantae</taxon>
        <taxon>Streptophyta</taxon>
        <taxon>Embryophyta</taxon>
        <taxon>Tracheophyta</taxon>
        <taxon>Spermatophyta</taxon>
        <taxon>Magnoliopsida</taxon>
        <taxon>eudicotyledons</taxon>
        <taxon>Gunneridae</taxon>
        <taxon>Pentapetalae</taxon>
        <taxon>rosids</taxon>
        <taxon>malvids</taxon>
        <taxon>Brassicales</taxon>
        <taxon>Brassicaceae</taxon>
        <taxon>Brassiceae</taxon>
        <taxon>Brassica</taxon>
    </lineage>
</organism>
<dbReference type="Proteomes" id="UP000824890">
    <property type="component" value="Unassembled WGS sequence"/>
</dbReference>
<keyword evidence="1" id="KW-0472">Membrane</keyword>
<dbReference type="InterPro" id="IPR019142">
    <property type="entry name" value="Dymeclin"/>
</dbReference>
<sequence length="500" mass="57632">MDQDIQNLSCVVVELHWINRSEELLNFMVVAMSTQLLSGPSPGPKDANPFLDAAMAQASWKELVLQLVGVRVLHFIIDICALAFEHIVNNTGDGSKYPLAESSLHVLLILIHYQKSILSDESMTDKSDDSATSESVSKVHLTAQIWREMPTLVHMFGYHLLRYLILLHGAVLLLYSLLQGNSYFKEYVLVRTDMDTMLMPILETLYNASRRTSSNQIYMMLIVLLILSQDSSFNSSIHKMILPSVPWYKEHLLIRRLLDVYLQTTCLATLANMALMPIILVHMLHRGLYNKLSDLTGDKLQSIKISLSGEDDSVSEDLAAELQIFTDFLRLVLDILNAILTYALPRNPEIVYAIMHRQEVFQPFKNHPRFHELVENIYTVLDFFNSRMDTQRSDREWSVQKVLQFIIDNCRSWRGEGMKMFTQLHFSYEQESHPEEFFIPYVWQLALSRCGFSFNPDAINLFPVPHQVEEQIEDGKGDEVEEGEEKKVKELIEQRIVFDP</sequence>
<dbReference type="PANTHER" id="PTHR12895">
    <property type="entry name" value="DYMECLIN"/>
    <property type="match status" value="1"/>
</dbReference>
<evidence type="ECO:0008006" key="4">
    <source>
        <dbReference type="Google" id="ProtNLM"/>
    </source>
</evidence>
<keyword evidence="1" id="KW-0812">Transmembrane</keyword>
<dbReference type="PANTHER" id="PTHR12895:SF11">
    <property type="entry name" value="DYMECLIN"/>
    <property type="match status" value="1"/>
</dbReference>
<reference evidence="2 3" key="1">
    <citation type="submission" date="2021-05" db="EMBL/GenBank/DDBJ databases">
        <title>Genome Assembly of Synthetic Allotetraploid Brassica napus Reveals Homoeologous Exchanges between Subgenomes.</title>
        <authorList>
            <person name="Davis J.T."/>
        </authorList>
    </citation>
    <scope>NUCLEOTIDE SEQUENCE [LARGE SCALE GENOMIC DNA]</scope>
    <source>
        <strain evidence="3">cv. Da-Ae</strain>
        <tissue evidence="2">Seedling</tissue>
    </source>
</reference>
<evidence type="ECO:0000313" key="3">
    <source>
        <dbReference type="Proteomes" id="UP000824890"/>
    </source>
</evidence>
<feature type="transmembrane region" description="Helical" evidence="1">
    <location>
        <begin position="160"/>
        <end position="178"/>
    </location>
</feature>
<keyword evidence="3" id="KW-1185">Reference proteome</keyword>
<gene>
    <name evidence="2" type="ORF">HID58_031363</name>
</gene>